<proteinExistence type="predicted"/>
<dbReference type="Pfam" id="PF10551">
    <property type="entry name" value="MULE"/>
    <property type="match status" value="1"/>
</dbReference>
<organism evidence="7 8">
    <name type="scientific">Papaver atlanticum</name>
    <dbReference type="NCBI Taxonomy" id="357466"/>
    <lineage>
        <taxon>Eukaryota</taxon>
        <taxon>Viridiplantae</taxon>
        <taxon>Streptophyta</taxon>
        <taxon>Embryophyta</taxon>
        <taxon>Tracheophyta</taxon>
        <taxon>Spermatophyta</taxon>
        <taxon>Magnoliopsida</taxon>
        <taxon>Ranunculales</taxon>
        <taxon>Papaveraceae</taxon>
        <taxon>Papaveroideae</taxon>
        <taxon>Papaver</taxon>
    </lineage>
</organism>
<evidence type="ECO:0000256" key="5">
    <source>
        <dbReference type="SAM" id="MobiDB-lite"/>
    </source>
</evidence>
<keyword evidence="8" id="KW-1185">Reference proteome</keyword>
<evidence type="ECO:0000256" key="4">
    <source>
        <dbReference type="PROSITE-ProRule" id="PRU00325"/>
    </source>
</evidence>
<gene>
    <name evidence="7" type="ORF">MKW98_009469</name>
</gene>
<feature type="region of interest" description="Disordered" evidence="5">
    <location>
        <begin position="691"/>
        <end position="753"/>
    </location>
</feature>
<sequence>MQEETFEKSDCIDINGIKPKIQPALGMGFESIDDAWEFYKTFGKVNGFPVVKSTSVKNGAGCIRSYKFTFARVGKCNSISEKPLRPQATIKCGCQAKLVLRLDCLVGYVISQLNLEHNHELKPEFARHFCCNRFINSRVKNRIDLLDQFGIRLCKSYDVCVNEAGGHENMTCSQKDCRNLIDKLRSSRLGEGDAVVILKYFTKMGSQGLGFYSSVDVDDTGHLKILFWADGRSREEYKEFGEVISFDTTYLVNRYDMPFAPFVGVNHHGKSILLGFWLVVHEDTDSFVWLFSKWLDCMSGCAPPAIITDQAKAMQNAIEIVFPNSRHRWCICHVMKKLPEKFKSHSNYSRITYTMKKVVYNSQYPSEFETKWMEMLQKYELCDNEWLKDLYEDMHRWVPCFLNDCFWAGMQSTQRSESMNSFFDGYLGPKTTLKQFAEKETVADAQTCSKLIPTATFFEMEKQMQGLYTLSKFKDFQNELTSKMYCELIKQEEDPLGTFKYVTRASVWIEGIDGQKIQKQLNFDVIFYSNSCEVSCSCRMFEFEGMLCRHALNVLIRHGIKLLPDKYIKTRWRKDVKRSHTSMKANNGFWQNTVERDRYNNLSILFSEVAYMAVKSESDLLKKNAICEIETATNEQCIGVQERDSPGEEVVNTVTVDVDDSVVMDVLNPEEKTKRPGRPRANTYKTTWKRNKKNPIAGNSGNACNEEDGLVSVDVPVPKTKKRGRPPGSKNKNAKTTNLDGNGNVQVVPPQERNGITTPNYVYQADGVLPQVPMCQYNGVIGQTHQYQANGLLPQVPQPWGFYR</sequence>
<dbReference type="Pfam" id="PF03101">
    <property type="entry name" value="FAR1"/>
    <property type="match status" value="1"/>
</dbReference>
<keyword evidence="2 4" id="KW-0863">Zinc-finger</keyword>
<dbReference type="Proteomes" id="UP001202328">
    <property type="component" value="Unassembled WGS sequence"/>
</dbReference>
<feature type="compositionally biased region" description="Polar residues" evidence="5">
    <location>
        <begin position="730"/>
        <end position="745"/>
    </location>
</feature>
<dbReference type="PANTHER" id="PTHR47718">
    <property type="entry name" value="OS01G0519700 PROTEIN"/>
    <property type="match status" value="1"/>
</dbReference>
<reference evidence="7" key="1">
    <citation type="submission" date="2022-04" db="EMBL/GenBank/DDBJ databases">
        <title>A functionally conserved STORR gene fusion in Papaver species that diverged 16.8 million years ago.</title>
        <authorList>
            <person name="Catania T."/>
        </authorList>
    </citation>
    <scope>NUCLEOTIDE SEQUENCE</scope>
    <source>
        <strain evidence="7">S-188037</strain>
    </source>
</reference>
<protein>
    <recommendedName>
        <fullName evidence="6">SWIM-type domain-containing protein</fullName>
    </recommendedName>
</protein>
<dbReference type="PANTHER" id="PTHR47718:SF13">
    <property type="entry name" value="OS09G0290500 PROTEIN"/>
    <property type="match status" value="1"/>
</dbReference>
<dbReference type="InterPro" id="IPR004330">
    <property type="entry name" value="FAR1_DNA_bnd_dom"/>
</dbReference>
<keyword evidence="3" id="KW-0862">Zinc</keyword>
<evidence type="ECO:0000256" key="2">
    <source>
        <dbReference type="ARBA" id="ARBA00022771"/>
    </source>
</evidence>
<comment type="caution">
    <text evidence="7">The sequence shown here is derived from an EMBL/GenBank/DDBJ whole genome shotgun (WGS) entry which is preliminary data.</text>
</comment>
<accession>A0AAD4SFY2</accession>
<name>A0AAD4SFY2_9MAGN</name>
<dbReference type="EMBL" id="JAJJMB010010755">
    <property type="protein sequence ID" value="KAI3906561.1"/>
    <property type="molecule type" value="Genomic_DNA"/>
</dbReference>
<evidence type="ECO:0000256" key="1">
    <source>
        <dbReference type="ARBA" id="ARBA00022723"/>
    </source>
</evidence>
<evidence type="ECO:0000313" key="7">
    <source>
        <dbReference type="EMBL" id="KAI3906561.1"/>
    </source>
</evidence>
<dbReference type="PROSITE" id="PS50966">
    <property type="entry name" value="ZF_SWIM"/>
    <property type="match status" value="1"/>
</dbReference>
<dbReference type="Pfam" id="PF04434">
    <property type="entry name" value="SWIM"/>
    <property type="match status" value="1"/>
</dbReference>
<dbReference type="InterPro" id="IPR018289">
    <property type="entry name" value="MULE_transposase_dom"/>
</dbReference>
<feature type="non-terminal residue" evidence="7">
    <location>
        <position position="804"/>
    </location>
</feature>
<evidence type="ECO:0000259" key="6">
    <source>
        <dbReference type="PROSITE" id="PS50966"/>
    </source>
</evidence>
<dbReference type="InterPro" id="IPR007527">
    <property type="entry name" value="Znf_SWIM"/>
</dbReference>
<dbReference type="GO" id="GO:0008270">
    <property type="term" value="F:zinc ion binding"/>
    <property type="evidence" value="ECO:0007669"/>
    <property type="project" value="UniProtKB-KW"/>
</dbReference>
<evidence type="ECO:0000256" key="3">
    <source>
        <dbReference type="ARBA" id="ARBA00022833"/>
    </source>
</evidence>
<keyword evidence="1" id="KW-0479">Metal-binding</keyword>
<dbReference type="SMART" id="SM00575">
    <property type="entry name" value="ZnF_PMZ"/>
    <property type="match status" value="1"/>
</dbReference>
<dbReference type="AlphaFoldDB" id="A0AAD4SFY2"/>
<evidence type="ECO:0000313" key="8">
    <source>
        <dbReference type="Proteomes" id="UP001202328"/>
    </source>
</evidence>
<feature type="domain" description="SWIM-type" evidence="6">
    <location>
        <begin position="523"/>
        <end position="559"/>
    </location>
</feature>
<dbReference type="InterPro" id="IPR006564">
    <property type="entry name" value="Znf_PMZ"/>
</dbReference>